<sequence>MSSIVYTHVRTHIHKYNLKMETDLINVPILKSLIKHEIDRSVNDNMSVIKGKIKKLENDKLNDTVEIYGIHDRKLYNKKIRNNYVRKICTLLDLDYRLVAETDFEKNHICVKLSNAVTAKEWQTRSREVRLKNYDLDIDYDGPVKIFVAATAEHKQLLKKTRDALLPFYKYVSLCKRGVMVRRNDRSKVFIVKNELDINELVNKLYTKFDEENDKSTIAGIDSGIDEVDFVNTRLI</sequence>
<organism evidence="3">
    <name type="scientific">Helicoverpa armigera nucleopolyhedrovirus</name>
    <dbReference type="NCBI Taxonomy" id="51313"/>
    <lineage>
        <taxon>Viruses</taxon>
        <taxon>Viruses incertae sedis</taxon>
        <taxon>Naldaviricetes</taxon>
        <taxon>Lefavirales</taxon>
        <taxon>Baculoviridae</taxon>
        <taxon>Alphabaculovirus</taxon>
        <taxon>Alphabaculovirus helarmigerae</taxon>
    </lineage>
</organism>
<accession>A0A482EVG4</accession>
<evidence type="ECO:0000259" key="2">
    <source>
        <dbReference type="Pfam" id="PF25298"/>
    </source>
</evidence>
<dbReference type="InterPro" id="IPR057251">
    <property type="entry name" value="FP_C"/>
</dbReference>
<dbReference type="InterPro" id="IPR004941">
    <property type="entry name" value="FP_N"/>
</dbReference>
<dbReference type="EMBL" id="MK507817">
    <property type="protein sequence ID" value="QBM79025.1"/>
    <property type="molecule type" value="Genomic_DNA"/>
</dbReference>
<feature type="domain" description="FP protein C-terminal" evidence="2">
    <location>
        <begin position="151"/>
        <end position="202"/>
    </location>
</feature>
<evidence type="ECO:0000313" key="3">
    <source>
        <dbReference type="EMBL" id="QBM79025.1"/>
    </source>
</evidence>
<protein>
    <submittedName>
        <fullName evidence="3">Fp</fullName>
    </submittedName>
</protein>
<name>A0A482EVG4_9ABAC</name>
<dbReference type="Pfam" id="PF03258">
    <property type="entry name" value="Baculo_FP"/>
    <property type="match status" value="1"/>
</dbReference>
<feature type="domain" description="FP protein N-terminal" evidence="1">
    <location>
        <begin position="62"/>
        <end position="148"/>
    </location>
</feature>
<reference evidence="3" key="1">
    <citation type="submission" date="2019-02" db="EMBL/GenBank/DDBJ databases">
        <title>Whole genome sequence analysis of the Helicoverpa armigera single nucleopolyhedrovirus isolated from unreported host Heliothis peltigera.</title>
        <authorList>
            <person name="Eroglu G.B."/>
            <person name="Inan C."/>
            <person name="Demirbag Z."/>
        </authorList>
    </citation>
    <scope>NUCLEOTIDE SEQUENCE</scope>
    <source>
        <strain evidence="3">HearNPV-TR</strain>
    </source>
</reference>
<proteinExistence type="predicted"/>
<dbReference type="Pfam" id="PF25298">
    <property type="entry name" value="Baculo_FP_2nd"/>
    <property type="match status" value="1"/>
</dbReference>
<evidence type="ECO:0000259" key="1">
    <source>
        <dbReference type="Pfam" id="PF03258"/>
    </source>
</evidence>